<name>A0A4R1KXT7_9FLAO</name>
<keyword evidence="1" id="KW-1133">Transmembrane helix</keyword>
<reference evidence="4 5" key="1">
    <citation type="journal article" date="2015" name="Stand. Genomic Sci.">
        <title>Genomic Encyclopedia of Bacterial and Archaeal Type Strains, Phase III: the genomes of soil and plant-associated and newly described type strains.</title>
        <authorList>
            <person name="Whitman W.B."/>
            <person name="Woyke T."/>
            <person name="Klenk H.P."/>
            <person name="Zhou Y."/>
            <person name="Lilburn T.G."/>
            <person name="Beck B.J."/>
            <person name="De Vos P."/>
            <person name="Vandamme P."/>
            <person name="Eisen J.A."/>
            <person name="Garrity G."/>
            <person name="Hugenholtz P."/>
            <person name="Kyrpides N.C."/>
        </authorList>
    </citation>
    <scope>NUCLEOTIDE SEQUENCE [LARGE SCALE GENOMIC DNA]</scope>
    <source>
        <strain evidence="4 5">CECT 8445</strain>
    </source>
</reference>
<feature type="transmembrane region" description="Helical" evidence="1">
    <location>
        <begin position="529"/>
        <end position="551"/>
    </location>
</feature>
<evidence type="ECO:0000313" key="4">
    <source>
        <dbReference type="EMBL" id="TCK69417.1"/>
    </source>
</evidence>
<dbReference type="InterPro" id="IPR055396">
    <property type="entry name" value="DUF7088"/>
</dbReference>
<feature type="domain" description="ABC-type uncharacterised transport system" evidence="2">
    <location>
        <begin position="191"/>
        <end position="493"/>
    </location>
</feature>
<dbReference type="Proteomes" id="UP000295714">
    <property type="component" value="Unassembled WGS sequence"/>
</dbReference>
<comment type="caution">
    <text evidence="4">The sequence shown here is derived from an EMBL/GenBank/DDBJ whole genome shotgun (WGS) entry which is preliminary data.</text>
</comment>
<feature type="domain" description="DUF7088" evidence="3">
    <location>
        <begin position="37"/>
        <end position="140"/>
    </location>
</feature>
<gene>
    <name evidence="4" type="ORF">DFQ05_0938</name>
</gene>
<dbReference type="AlphaFoldDB" id="A0A4R1KXT7"/>
<dbReference type="Pfam" id="PF09822">
    <property type="entry name" value="ABC_transp_aux"/>
    <property type="match status" value="1"/>
</dbReference>
<dbReference type="EMBL" id="SMGI01000001">
    <property type="protein sequence ID" value="TCK69417.1"/>
    <property type="molecule type" value="Genomic_DNA"/>
</dbReference>
<keyword evidence="5" id="KW-1185">Reference proteome</keyword>
<feature type="transmembrane region" description="Helical" evidence="1">
    <location>
        <begin position="9"/>
        <end position="30"/>
    </location>
</feature>
<dbReference type="InterPro" id="IPR019863">
    <property type="entry name" value="Motility-assoc_ABC-rel_GldG"/>
</dbReference>
<accession>A0A4R1KXT7</accession>
<evidence type="ECO:0000256" key="1">
    <source>
        <dbReference type="SAM" id="Phobius"/>
    </source>
</evidence>
<dbReference type="Pfam" id="PF23357">
    <property type="entry name" value="DUF7088"/>
    <property type="match status" value="1"/>
</dbReference>
<sequence length="558" mass="63223">MIPLRTNKIAYILIVLIAIIIVNILGNAVYKRFDLTKDGRYTLSETTKTIIYKADSPLIIDIFLEGDLPSEFKLLQTETKQLIEEFQAINPLIKVNYINPLADEDNRDRVISELTRSGLEPYVNSKKVSGKITQELLFPWGFASYQGRTVKIPLFKKSITEDLQTQVASSIQQLEYNFADAFNQITKEKSKSIAILKGNGQLRDIYIADFLQTVKPYYNLAQFTLDSVATNPKKTLNDLKQYDLIISAKPSEAFSENEKLVLDQYTMSGGKSIWLTESIIMDKDSLYNEKGTSVSVGKELNLTDFFFQYGVRINQNLVKDLYSAPIPLAIGEGSNTQFQPVQWQYSPLATSDLKHPISDNIDLVKFDFASQIDTLKNTIKKTVLLQSSERTKLEGPLKNISLSSVTQQPDTENYNQGKQNLAVLLEGEFNSVYKNRVLPFDIDNYIEKSVPTKMVVISDGDVIKNEVSRNRPLQLGFERITGRTYGNKEFLLNTVNYLLDDSGLINIRAKSVEVAFLDSEKIEASKGTWQLVNIALPLLLLGLFGLLFNFLRKRKYAR</sequence>
<keyword evidence="1" id="KW-0472">Membrane</keyword>
<dbReference type="NCBIfam" id="TIGR03521">
    <property type="entry name" value="GldG"/>
    <property type="match status" value="1"/>
</dbReference>
<evidence type="ECO:0000313" key="5">
    <source>
        <dbReference type="Proteomes" id="UP000295714"/>
    </source>
</evidence>
<dbReference type="InterPro" id="IPR019196">
    <property type="entry name" value="ABC_transp_unknown"/>
</dbReference>
<evidence type="ECO:0000259" key="3">
    <source>
        <dbReference type="Pfam" id="PF23357"/>
    </source>
</evidence>
<protein>
    <submittedName>
        <fullName evidence="4">Protein involved in gliding motility GldG</fullName>
    </submittedName>
</protein>
<organism evidence="4 5">
    <name type="scientific">Winogradskyella wandonensis</name>
    <dbReference type="NCBI Taxonomy" id="1442586"/>
    <lineage>
        <taxon>Bacteria</taxon>
        <taxon>Pseudomonadati</taxon>
        <taxon>Bacteroidota</taxon>
        <taxon>Flavobacteriia</taxon>
        <taxon>Flavobacteriales</taxon>
        <taxon>Flavobacteriaceae</taxon>
        <taxon>Winogradskyella</taxon>
    </lineage>
</organism>
<proteinExistence type="predicted"/>
<evidence type="ECO:0000259" key="2">
    <source>
        <dbReference type="Pfam" id="PF09822"/>
    </source>
</evidence>
<keyword evidence="1" id="KW-0812">Transmembrane</keyword>